<accession>A0ABU8I7N0</accession>
<gene>
    <name evidence="8" type="ORF">VJ786_11515</name>
</gene>
<dbReference type="InterPro" id="IPR011990">
    <property type="entry name" value="TPR-like_helical_dom_sf"/>
</dbReference>
<dbReference type="EMBL" id="JAYLLN010000028">
    <property type="protein sequence ID" value="MEI5985527.1"/>
    <property type="molecule type" value="Genomic_DNA"/>
</dbReference>
<evidence type="ECO:0000256" key="3">
    <source>
        <dbReference type="ARBA" id="ARBA00022729"/>
    </source>
</evidence>
<dbReference type="InterPro" id="IPR033985">
    <property type="entry name" value="SusD-like_N"/>
</dbReference>
<protein>
    <submittedName>
        <fullName evidence="8">RagB/SusD family nutrient uptake outer membrane protein</fullName>
    </submittedName>
</protein>
<evidence type="ECO:0000256" key="2">
    <source>
        <dbReference type="ARBA" id="ARBA00006275"/>
    </source>
</evidence>
<keyword evidence="9" id="KW-1185">Reference proteome</keyword>
<dbReference type="Proteomes" id="UP001363035">
    <property type="component" value="Unassembled WGS sequence"/>
</dbReference>
<evidence type="ECO:0000256" key="5">
    <source>
        <dbReference type="ARBA" id="ARBA00023237"/>
    </source>
</evidence>
<evidence type="ECO:0000313" key="8">
    <source>
        <dbReference type="EMBL" id="MEI5985527.1"/>
    </source>
</evidence>
<dbReference type="PROSITE" id="PS51257">
    <property type="entry name" value="PROKAR_LIPOPROTEIN"/>
    <property type="match status" value="1"/>
</dbReference>
<organism evidence="8 9">
    <name type="scientific">Sphingobacterium tenebrionis</name>
    <dbReference type="NCBI Taxonomy" id="3111775"/>
    <lineage>
        <taxon>Bacteria</taxon>
        <taxon>Pseudomonadati</taxon>
        <taxon>Bacteroidota</taxon>
        <taxon>Sphingobacteriia</taxon>
        <taxon>Sphingobacteriales</taxon>
        <taxon>Sphingobacteriaceae</taxon>
        <taxon>Sphingobacterium</taxon>
    </lineage>
</organism>
<comment type="subcellular location">
    <subcellularLocation>
        <location evidence="1">Cell outer membrane</location>
    </subcellularLocation>
</comment>
<comment type="similarity">
    <text evidence="2">Belongs to the SusD family.</text>
</comment>
<evidence type="ECO:0000259" key="7">
    <source>
        <dbReference type="Pfam" id="PF14322"/>
    </source>
</evidence>
<evidence type="ECO:0000256" key="4">
    <source>
        <dbReference type="ARBA" id="ARBA00023136"/>
    </source>
</evidence>
<comment type="caution">
    <text evidence="8">The sequence shown here is derived from an EMBL/GenBank/DDBJ whole genome shotgun (WGS) entry which is preliminary data.</text>
</comment>
<proteinExistence type="inferred from homology"/>
<sequence length="600" mass="68145">MKIKYSLFVAAALFFTSCEKFLDRPQLTQANDETAWTTEDNVRLYARQYYTTFFPGYGLGFSTDGALLASYTFSDDVLYQGNQSQFTRSVPVSAIWSYTTVRSLNIMIDRIQTRMQDVLAPEAFNHWIGIGRFFRAMRYWDLVYAYGDVPYYDRPIDDTELDELYKKRTPRNEVMDAVYEDMKFAMENIRANDGAQTVNKFIAAGFISKIAMSEGSWQKYYYKNDERAKKFFELAVEAGEMVKSSGRYDIVTDYTSQFTSDNLAGNKDMILYRQYDAALAIRHSILSIHNLSDNVTYGPTADLLKSYICTDGKVWQNSDSTKASDFTNVEMVKNRDSRFEATFHTNPTPKNRASFMYITKFLPRDVEARVAAGGSPGTEFSGANNVTDAPVLRYAEVLLNWIESKAELATLGGPAVTQADIDASINKIRNRPIAADAAAKGVKKTAAMNIGALPSDPDRDVTVSPLLWEIRRERRMEMTFEDSRLADLRRWSKLQYMDTEQNPDLLAGGWVNFPTEAPGELKATVSVVKLNGQIEVYNPSDPTSKDKMKGFYRYTLNKDRLPFYNQTNINPYLSPIGSNQINEYEAAGYTLDQTEGWPQN</sequence>
<keyword evidence="3" id="KW-0732">Signal</keyword>
<keyword evidence="5" id="KW-0998">Cell outer membrane</keyword>
<dbReference type="SUPFAM" id="SSF48452">
    <property type="entry name" value="TPR-like"/>
    <property type="match status" value="1"/>
</dbReference>
<keyword evidence="4" id="KW-0472">Membrane</keyword>
<feature type="domain" description="SusD-like N-terminal" evidence="7">
    <location>
        <begin position="97"/>
        <end position="210"/>
    </location>
</feature>
<name>A0ABU8I7N0_9SPHI</name>
<reference evidence="8 9" key="1">
    <citation type="submission" date="2024-01" db="EMBL/GenBank/DDBJ databases">
        <title>Sphingobacterium tenebrionis sp. nov., a novel endophyte isolated from tenebrio molitor intestines.</title>
        <authorList>
            <person name="Zhang C."/>
        </authorList>
    </citation>
    <scope>NUCLEOTIDE SEQUENCE [LARGE SCALE GENOMIC DNA]</scope>
    <source>
        <strain evidence="8 9">PU5-4</strain>
    </source>
</reference>
<dbReference type="Pfam" id="PF07980">
    <property type="entry name" value="SusD_RagB"/>
    <property type="match status" value="1"/>
</dbReference>
<evidence type="ECO:0000259" key="6">
    <source>
        <dbReference type="Pfam" id="PF07980"/>
    </source>
</evidence>
<dbReference type="Pfam" id="PF14322">
    <property type="entry name" value="SusD-like_3"/>
    <property type="match status" value="1"/>
</dbReference>
<dbReference type="RefSeq" id="WP_336557756.1">
    <property type="nucleotide sequence ID" value="NZ_JAYLLN010000028.1"/>
</dbReference>
<evidence type="ECO:0000313" key="9">
    <source>
        <dbReference type="Proteomes" id="UP001363035"/>
    </source>
</evidence>
<feature type="domain" description="RagB/SusD" evidence="6">
    <location>
        <begin position="296"/>
        <end position="597"/>
    </location>
</feature>
<dbReference type="InterPro" id="IPR012944">
    <property type="entry name" value="SusD_RagB_dom"/>
</dbReference>
<dbReference type="Gene3D" id="1.25.40.390">
    <property type="match status" value="1"/>
</dbReference>
<evidence type="ECO:0000256" key="1">
    <source>
        <dbReference type="ARBA" id="ARBA00004442"/>
    </source>
</evidence>